<name>A0ABU0LD32_XANAG</name>
<accession>A0ABU0LD32</accession>
<keyword evidence="1" id="KW-0472">Membrane</keyword>
<evidence type="ECO:0000256" key="1">
    <source>
        <dbReference type="SAM" id="Phobius"/>
    </source>
</evidence>
<proteinExistence type="predicted"/>
<organism evidence="2 3">
    <name type="scientific">Xanthobacter agilis</name>
    <dbReference type="NCBI Taxonomy" id="47492"/>
    <lineage>
        <taxon>Bacteria</taxon>
        <taxon>Pseudomonadati</taxon>
        <taxon>Pseudomonadota</taxon>
        <taxon>Alphaproteobacteria</taxon>
        <taxon>Hyphomicrobiales</taxon>
        <taxon>Xanthobacteraceae</taxon>
        <taxon>Xanthobacter</taxon>
    </lineage>
</organism>
<protein>
    <submittedName>
        <fullName evidence="2">Uncharacterized protein</fullName>
    </submittedName>
</protein>
<keyword evidence="1" id="KW-1133">Transmembrane helix</keyword>
<comment type="caution">
    <text evidence="2">The sequence shown here is derived from an EMBL/GenBank/DDBJ whole genome shotgun (WGS) entry which is preliminary data.</text>
</comment>
<keyword evidence="1" id="KW-0812">Transmembrane</keyword>
<reference evidence="2 3" key="1">
    <citation type="submission" date="2023-07" db="EMBL/GenBank/DDBJ databases">
        <title>Genomic Encyclopedia of Type Strains, Phase IV (KMG-IV): sequencing the most valuable type-strain genomes for metagenomic binning, comparative biology and taxonomic classification.</title>
        <authorList>
            <person name="Goeker M."/>
        </authorList>
    </citation>
    <scope>NUCLEOTIDE SEQUENCE [LARGE SCALE GENOMIC DNA]</scope>
    <source>
        <strain evidence="2 3">DSM 3770</strain>
    </source>
</reference>
<evidence type="ECO:0000313" key="3">
    <source>
        <dbReference type="Proteomes" id="UP001241747"/>
    </source>
</evidence>
<feature type="transmembrane region" description="Helical" evidence="1">
    <location>
        <begin position="39"/>
        <end position="59"/>
    </location>
</feature>
<sequence length="77" mass="8724">MSVRLQISAMLFLMIQALAFFAATLVLLLSPFSREAMSLMPWVVAGTALVSMPLSWWLAPRLRARTWRRDGAMDLLK</sequence>
<dbReference type="EMBL" id="JAUSVY010000003">
    <property type="protein sequence ID" value="MDQ0505036.1"/>
    <property type="molecule type" value="Genomic_DNA"/>
</dbReference>
<keyword evidence="3" id="KW-1185">Reference proteome</keyword>
<dbReference type="RefSeq" id="WP_237344590.1">
    <property type="nucleotide sequence ID" value="NZ_JABWGX010000005.1"/>
</dbReference>
<evidence type="ECO:0000313" key="2">
    <source>
        <dbReference type="EMBL" id="MDQ0505036.1"/>
    </source>
</evidence>
<gene>
    <name evidence="2" type="ORF">QOZ94_001818</name>
</gene>
<dbReference type="Proteomes" id="UP001241747">
    <property type="component" value="Unassembled WGS sequence"/>
</dbReference>
<feature type="transmembrane region" description="Helical" evidence="1">
    <location>
        <begin position="12"/>
        <end position="33"/>
    </location>
</feature>